<evidence type="ECO:0000313" key="2">
    <source>
        <dbReference type="EMBL" id="GBM08190.1"/>
    </source>
</evidence>
<evidence type="ECO:0000256" key="1">
    <source>
        <dbReference type="SAM" id="MobiDB-lite"/>
    </source>
</evidence>
<accession>A0A4Y2CUT8</accession>
<keyword evidence="3" id="KW-1185">Reference proteome</keyword>
<organism evidence="2 3">
    <name type="scientific">Araneus ventricosus</name>
    <name type="common">Orbweaver spider</name>
    <name type="synonym">Epeira ventricosa</name>
    <dbReference type="NCBI Taxonomy" id="182803"/>
    <lineage>
        <taxon>Eukaryota</taxon>
        <taxon>Metazoa</taxon>
        <taxon>Ecdysozoa</taxon>
        <taxon>Arthropoda</taxon>
        <taxon>Chelicerata</taxon>
        <taxon>Arachnida</taxon>
        <taxon>Araneae</taxon>
        <taxon>Araneomorphae</taxon>
        <taxon>Entelegynae</taxon>
        <taxon>Araneoidea</taxon>
        <taxon>Araneidae</taxon>
        <taxon>Araneus</taxon>
    </lineage>
</organism>
<dbReference type="Proteomes" id="UP000499080">
    <property type="component" value="Unassembled WGS sequence"/>
</dbReference>
<comment type="caution">
    <text evidence="2">The sequence shown here is derived from an EMBL/GenBank/DDBJ whole genome shotgun (WGS) entry which is preliminary data.</text>
</comment>
<dbReference type="EMBL" id="BGPR01000253">
    <property type="protein sequence ID" value="GBM08190.1"/>
    <property type="molecule type" value="Genomic_DNA"/>
</dbReference>
<reference evidence="2 3" key="1">
    <citation type="journal article" date="2019" name="Sci. Rep.">
        <title>Orb-weaving spider Araneus ventricosus genome elucidates the spidroin gene catalogue.</title>
        <authorList>
            <person name="Kono N."/>
            <person name="Nakamura H."/>
            <person name="Ohtoshi R."/>
            <person name="Moran D.A.P."/>
            <person name="Shinohara A."/>
            <person name="Yoshida Y."/>
            <person name="Fujiwara M."/>
            <person name="Mori M."/>
            <person name="Tomita M."/>
            <person name="Arakawa K."/>
        </authorList>
    </citation>
    <scope>NUCLEOTIDE SEQUENCE [LARGE SCALE GENOMIC DNA]</scope>
</reference>
<name>A0A4Y2CUT8_ARAVE</name>
<protein>
    <submittedName>
        <fullName evidence="2">Uncharacterized protein</fullName>
    </submittedName>
</protein>
<dbReference type="AlphaFoldDB" id="A0A4Y2CUT8"/>
<gene>
    <name evidence="2" type="ORF">AVEN_32747_1</name>
</gene>
<sequence>MQSTEGPGRMRQVGGSEVGESVFDSVKPSGTDVGWVDRYIDRASLRWMCFSFIFWRPSIRYRAKRDRSNKWDLLVVGSWDCPLHRARKIKGMVVC</sequence>
<feature type="region of interest" description="Disordered" evidence="1">
    <location>
        <begin position="1"/>
        <end position="24"/>
    </location>
</feature>
<evidence type="ECO:0000313" key="3">
    <source>
        <dbReference type="Proteomes" id="UP000499080"/>
    </source>
</evidence>
<proteinExistence type="predicted"/>